<keyword evidence="4" id="KW-0812">Transmembrane</keyword>
<keyword evidence="3" id="KW-0548">Nucleotidyltransferase</keyword>
<dbReference type="InterPro" id="IPR043502">
    <property type="entry name" value="DNA/RNA_pol_sf"/>
</dbReference>
<organism evidence="5">
    <name type="scientific">Sclerotinia sclerotiorum mitovirus 11</name>
    <dbReference type="NCBI Taxonomy" id="1435439"/>
    <lineage>
        <taxon>Viruses</taxon>
        <taxon>Riboviria</taxon>
        <taxon>Orthornavirae</taxon>
        <taxon>Lenarviricota</taxon>
        <taxon>Howeltoviricetes</taxon>
        <taxon>Cryppavirales</taxon>
        <taxon>Mitoviridae</taxon>
        <taxon>Mitovirus</taxon>
    </lineage>
</organism>
<proteinExistence type="predicted"/>
<dbReference type="PANTHER" id="PTHR34456">
    <property type="entry name" value="MITOVIRUS RNA-DEPENDENT RNA POLYMERASE"/>
    <property type="match status" value="1"/>
</dbReference>
<keyword evidence="4" id="KW-1133">Transmembrane helix</keyword>
<evidence type="ECO:0000256" key="1">
    <source>
        <dbReference type="ARBA" id="ARBA00022484"/>
    </source>
</evidence>
<keyword evidence="2" id="KW-0808">Transferase</keyword>
<accession>W0FY22</accession>
<reference evidence="5" key="1">
    <citation type="journal article" date="2016" name="J. Virol.">
        <title>Identification of diverse mycoviruses through metatranscriptomics characterization of the viromes of five major fungal plant pathogens.</title>
        <authorList>
            <person name="Marzano S.-Y.L."/>
            <person name="Nelson B.D."/>
            <person name="Ajayi-Oyetunde O."/>
            <person name="Bradley C.A."/>
            <person name="Hughes T.J."/>
            <person name="Hartman G.L."/>
            <person name="Eastburn D.M."/>
            <person name="Domier L.L."/>
        </authorList>
    </citation>
    <scope>NUCLEOTIDE SEQUENCE</scope>
    <source>
        <strain evidence="5">SsMV11</strain>
    </source>
</reference>
<keyword evidence="1 5" id="KW-0696">RNA-directed RNA polymerase</keyword>
<protein>
    <submittedName>
        <fullName evidence="5">RNA-dependent RNA polymerase</fullName>
    </submittedName>
</protein>
<dbReference type="Pfam" id="PF05919">
    <property type="entry name" value="Mitovir_RNA_pol"/>
    <property type="match status" value="1"/>
</dbReference>
<gene>
    <name evidence="5" type="primary">gp1</name>
</gene>
<dbReference type="InterPro" id="IPR008686">
    <property type="entry name" value="RNA_pol_mitovir"/>
</dbReference>
<evidence type="ECO:0000313" key="5">
    <source>
        <dbReference type="EMBL" id="AHF48627.1"/>
    </source>
</evidence>
<dbReference type="PANTHER" id="PTHR34456:SF13">
    <property type="entry name" value="REVERSE TRANSCRIPTASE DOMAIN-CONTAINING PROTEIN"/>
    <property type="match status" value="1"/>
</dbReference>
<dbReference type="SUPFAM" id="SSF56672">
    <property type="entry name" value="DNA/RNA polymerases"/>
    <property type="match status" value="1"/>
</dbReference>
<keyword evidence="4" id="KW-0472">Membrane</keyword>
<feature type="transmembrane region" description="Helical" evidence="4">
    <location>
        <begin position="207"/>
        <end position="229"/>
    </location>
</feature>
<dbReference type="GO" id="GO:0003968">
    <property type="term" value="F:RNA-directed RNA polymerase activity"/>
    <property type="evidence" value="ECO:0007669"/>
    <property type="project" value="UniProtKB-KW"/>
</dbReference>
<sequence>MLRILSLLLNLDKSTTRKLHIILNDFMSILDKNGTKFLAQYWSECFRLIGQFISGVKINQTRIRVKKYKNGLPRILGNEFKQFVENQVYLLNSNEPISPLFRAIITIFSWNRGIGVKHEIKFNSVTNPHSGSIVSLDLSTIKQSLAKLSLDNCNLIKRLNKPTFFISNKSGTNSKLAFLSFGLDTIGFIRNPFILISYIKLAFKCKFYLLLITFIICIIICIPFSLLIIGHPIYLGRLSIIKELKGKARVIGITDQWTQWLLKPVHDALANILSEIPEDGTHNQLKPVKLMLELNNGSKEFNSLDLSNATDRLPVAFQADILSCLGFPGQEWMTLLNRPYNFEGNNLNYAVGQPMGAYSSFVMLALANHILVISSLPSYNKGSGQYAVLGDDVVIANDLVARSYHSIMVDILGVKINLSKTLVSEHSFEFAKRLVSKDVELTPLGASNALLALQSLNGVPSLLRDLSGKGVTFTEDSVDDLISRVPTVRKSQLETILWTIKGPFGFVPTRVGLASFLTMSSSLTPVRANQIIDAVRRVKHQFDVNTWKTAVRKAIEFQISISELYYPVGFSSYPSGFENSSVRRAIIHQNSLDLQSLGASAPRWRLVFGGPLIMMDYYRASYEQEIVAYIKELITDQSFEVSIGGGDPFVRQTFEDYAFSSRFKGKIFFDQVRETLRQRALPL</sequence>
<evidence type="ECO:0000256" key="3">
    <source>
        <dbReference type="ARBA" id="ARBA00022695"/>
    </source>
</evidence>
<dbReference type="EMBL" id="KF913886">
    <property type="protein sequence ID" value="AHF48627.1"/>
    <property type="molecule type" value="Genomic_RNA"/>
</dbReference>
<evidence type="ECO:0000256" key="2">
    <source>
        <dbReference type="ARBA" id="ARBA00022679"/>
    </source>
</evidence>
<evidence type="ECO:0000256" key="4">
    <source>
        <dbReference type="SAM" id="Phobius"/>
    </source>
</evidence>
<name>W0FY22_9VIRU</name>